<dbReference type="Proteomes" id="UP001152300">
    <property type="component" value="Unassembled WGS sequence"/>
</dbReference>
<dbReference type="GO" id="GO:0004672">
    <property type="term" value="F:protein kinase activity"/>
    <property type="evidence" value="ECO:0007669"/>
    <property type="project" value="InterPro"/>
</dbReference>
<evidence type="ECO:0000313" key="3">
    <source>
        <dbReference type="EMBL" id="KAJ8071850.1"/>
    </source>
</evidence>
<dbReference type="InterPro" id="IPR011009">
    <property type="entry name" value="Kinase-like_dom_sf"/>
</dbReference>
<dbReference type="InterPro" id="IPR008271">
    <property type="entry name" value="Ser/Thr_kinase_AS"/>
</dbReference>
<feature type="region of interest" description="Disordered" evidence="1">
    <location>
        <begin position="1"/>
        <end position="23"/>
    </location>
</feature>
<evidence type="ECO:0000256" key="1">
    <source>
        <dbReference type="SAM" id="MobiDB-lite"/>
    </source>
</evidence>
<sequence>MGDPAPNAPEQPEQPNPPSRLLLPGETITEAEKRLGFRLDKAPPKWHRAATAEASARGAAWLASEPLWSKESRMRPDPEWEGVKILGEGGNGTAGKWQLRYGRPPEGTPGRMPFKMCVVKQQGDNWGDMMNEAKIYEVLRHIPSQHLVKMYRRLYDDVGLGTVRADVKGPVQRIYLEYCAQGDLYDVIGNHFKEKRYFEEYEIWDVFHCLARGLYAMHSGHEDLDEERWDRDEIVHFDFKAQNVFIGDGIRDGEHKGATVMKIGDFGQTKEVPIDQDLAYNFHYRWIGTESYKLPEQLRTRTNELERPWMDRGPKTMREAGNGNVLNNLRYGTHSNVWQLGLIIWQMIHCTEWEHEDDSDTEYYCRGDVEWPDARRPRPGPEGRFELKLYKIANTWLGKNDAVGGVDTLATQDDIDFYNGMYDELPAEPEANADKSISEAERYMNRKKREIENRARAKVRGNRLYSDTLHKLVMDCLIVQGEGRIHIKDLYRKTQRLKNFWRGTIKPDLPPPYAPEPELGELPAPWNDTTKVPGRGLGRPTLEAYESRPLGLVDLFHATEEHEKAEEIIKWSRKNPVRDVPDHEVNEALGLIIRNKKHTIKFTNALRLFGGQRQKPRFPIHRPFPDGFIYDRPGEDEGAPDPGAGGKQPGNPDQPPLPPIPEDERRPTHDKGKPKGPKDFSFGATPVEMKGKNPVPLPGGGGEDSKEKPKDKSKEESKGKSKSKSKNKDEGSTWPEFPVGLQKTLNKPFLLQTLEIPELKGTILFCTVIDKRGEAEIFKGIIYLTGLLPTTTVYQMKEMLSEKETGIPVKDMKLMGKDRLTVFREFEDEETRAAICEIEVFVYDITKV</sequence>
<dbReference type="InterPro" id="IPR000719">
    <property type="entry name" value="Prot_kinase_dom"/>
</dbReference>
<evidence type="ECO:0000259" key="2">
    <source>
        <dbReference type="PROSITE" id="PS50011"/>
    </source>
</evidence>
<accession>A0A9X0DR96</accession>
<dbReference type="SUPFAM" id="SSF56112">
    <property type="entry name" value="Protein kinase-like (PK-like)"/>
    <property type="match status" value="1"/>
</dbReference>
<dbReference type="PROSITE" id="PS00108">
    <property type="entry name" value="PROTEIN_KINASE_ST"/>
    <property type="match status" value="1"/>
</dbReference>
<dbReference type="OrthoDB" id="310217at2759"/>
<name>A0A9X0DR96_9HELO</name>
<dbReference type="EMBL" id="JAPEIS010000001">
    <property type="protein sequence ID" value="KAJ8071850.1"/>
    <property type="molecule type" value="Genomic_DNA"/>
</dbReference>
<feature type="compositionally biased region" description="Basic and acidic residues" evidence="1">
    <location>
        <begin position="662"/>
        <end position="678"/>
    </location>
</feature>
<dbReference type="InterPro" id="IPR053083">
    <property type="entry name" value="TF_kinase-domain_protein"/>
</dbReference>
<dbReference type="PROSITE" id="PS50011">
    <property type="entry name" value="PROTEIN_KINASE_DOM"/>
    <property type="match status" value="1"/>
</dbReference>
<dbReference type="Pfam" id="PF00069">
    <property type="entry name" value="Pkinase"/>
    <property type="match status" value="1"/>
</dbReference>
<dbReference type="PANTHER" id="PTHR44305">
    <property type="entry name" value="SI:DKEY-192D15.2-RELATED"/>
    <property type="match status" value="1"/>
</dbReference>
<evidence type="ECO:0000313" key="4">
    <source>
        <dbReference type="Proteomes" id="UP001152300"/>
    </source>
</evidence>
<dbReference type="AlphaFoldDB" id="A0A9X0DR96"/>
<feature type="domain" description="Protein kinase" evidence="2">
    <location>
        <begin position="80"/>
        <end position="497"/>
    </location>
</feature>
<feature type="compositionally biased region" description="Basic and acidic residues" evidence="1">
    <location>
        <begin position="703"/>
        <end position="719"/>
    </location>
</feature>
<proteinExistence type="predicted"/>
<dbReference type="CDD" id="cd17039">
    <property type="entry name" value="Ubl_ubiquitin_like"/>
    <property type="match status" value="1"/>
</dbReference>
<gene>
    <name evidence="3" type="ORF">OCU04_002161</name>
</gene>
<dbReference type="Gene3D" id="1.10.510.10">
    <property type="entry name" value="Transferase(Phosphotransferase) domain 1"/>
    <property type="match status" value="1"/>
</dbReference>
<keyword evidence="4" id="KW-1185">Reference proteome</keyword>
<feature type="compositionally biased region" description="Pro residues" evidence="1">
    <location>
        <begin position="1"/>
        <end position="18"/>
    </location>
</feature>
<protein>
    <recommendedName>
        <fullName evidence="2">Protein kinase domain-containing protein</fullName>
    </recommendedName>
</protein>
<feature type="region of interest" description="Disordered" evidence="1">
    <location>
        <begin position="615"/>
        <end position="738"/>
    </location>
</feature>
<comment type="caution">
    <text evidence="3">The sequence shown here is derived from an EMBL/GenBank/DDBJ whole genome shotgun (WGS) entry which is preliminary data.</text>
</comment>
<organism evidence="3 4">
    <name type="scientific">Sclerotinia nivalis</name>
    <dbReference type="NCBI Taxonomy" id="352851"/>
    <lineage>
        <taxon>Eukaryota</taxon>
        <taxon>Fungi</taxon>
        <taxon>Dikarya</taxon>
        <taxon>Ascomycota</taxon>
        <taxon>Pezizomycotina</taxon>
        <taxon>Leotiomycetes</taxon>
        <taxon>Helotiales</taxon>
        <taxon>Sclerotiniaceae</taxon>
        <taxon>Sclerotinia</taxon>
    </lineage>
</organism>
<dbReference type="GO" id="GO:0005524">
    <property type="term" value="F:ATP binding"/>
    <property type="evidence" value="ECO:0007669"/>
    <property type="project" value="InterPro"/>
</dbReference>
<dbReference type="SMART" id="SM00220">
    <property type="entry name" value="S_TKc"/>
    <property type="match status" value="1"/>
</dbReference>
<dbReference type="PANTHER" id="PTHR44305:SF24">
    <property type="entry name" value="TYROSINE-PROTEIN KINASE C03B1.5-RELATED"/>
    <property type="match status" value="1"/>
</dbReference>
<reference evidence="3" key="1">
    <citation type="submission" date="2022-11" db="EMBL/GenBank/DDBJ databases">
        <title>Genome Resource of Sclerotinia nivalis Strain SnTB1, a Plant Pathogen Isolated from American Ginseng.</title>
        <authorList>
            <person name="Fan S."/>
        </authorList>
    </citation>
    <scope>NUCLEOTIDE SEQUENCE</scope>
    <source>
        <strain evidence="3">SnTB1</strain>
    </source>
</reference>